<evidence type="ECO:0000313" key="2">
    <source>
        <dbReference type="Proteomes" id="UP001632037"/>
    </source>
</evidence>
<keyword evidence="2" id="KW-1185">Reference proteome</keyword>
<name>A0ABD3ERA8_9STRA</name>
<reference evidence="1 2" key="1">
    <citation type="submission" date="2024-09" db="EMBL/GenBank/DDBJ databases">
        <title>Genome sequencing and assembly of Phytophthora oleae, isolate VK10A, causative agent of rot of olive drupes.</title>
        <authorList>
            <person name="Conti Taguali S."/>
            <person name="Riolo M."/>
            <person name="La Spada F."/>
            <person name="Cacciola S.O."/>
            <person name="Dionisio G."/>
        </authorList>
    </citation>
    <scope>NUCLEOTIDE SEQUENCE [LARGE SCALE GENOMIC DNA]</scope>
    <source>
        <strain evidence="1 2">VK10A</strain>
    </source>
</reference>
<gene>
    <name evidence="1" type="ORF">V7S43_018190</name>
</gene>
<comment type="caution">
    <text evidence="1">The sequence shown here is derived from an EMBL/GenBank/DDBJ whole genome shotgun (WGS) entry which is preliminary data.</text>
</comment>
<organism evidence="1 2">
    <name type="scientific">Phytophthora oleae</name>
    <dbReference type="NCBI Taxonomy" id="2107226"/>
    <lineage>
        <taxon>Eukaryota</taxon>
        <taxon>Sar</taxon>
        <taxon>Stramenopiles</taxon>
        <taxon>Oomycota</taxon>
        <taxon>Peronosporomycetes</taxon>
        <taxon>Peronosporales</taxon>
        <taxon>Peronosporaceae</taxon>
        <taxon>Phytophthora</taxon>
    </lineage>
</organism>
<dbReference type="AlphaFoldDB" id="A0ABD3ERA8"/>
<dbReference type="Proteomes" id="UP001632037">
    <property type="component" value="Unassembled WGS sequence"/>
</dbReference>
<protein>
    <submittedName>
        <fullName evidence="1">Uncharacterized protein</fullName>
    </submittedName>
</protein>
<dbReference type="EMBL" id="JBIMZQ010000072">
    <property type="protein sequence ID" value="KAL3656847.1"/>
    <property type="molecule type" value="Genomic_DNA"/>
</dbReference>
<accession>A0ABD3ERA8</accession>
<proteinExistence type="predicted"/>
<sequence length="269" mass="28890">MYRELIISSGVPAHKLRKAVKTGKLSLTDTELAGTGAKLHLHPESHNKALKAKKVGRGVRLSITKHEIKKGYKRAQGGSIWSKVWGGIKSAFKFAKDSVLLSKAADMAIPTLATAVGQPELAVPARAGIKALTGVGVEGYEEPYGSALGGVATRPHHRDSDSDVEGGHISFADVKRHAGNALRYAKTKGVIADALDEGEKFLHTKATKPEHHELISYVRKGIKNRFGVGIEQPPSNRKGKFAKVSPEAKLRMAGLRAKRKGKTGGSFRL</sequence>
<evidence type="ECO:0000313" key="1">
    <source>
        <dbReference type="EMBL" id="KAL3656847.1"/>
    </source>
</evidence>